<keyword evidence="2 7" id="KW-0245">EGF-like domain</keyword>
<proteinExistence type="inferred from homology"/>
<evidence type="ECO:0000256" key="8">
    <source>
        <dbReference type="SAM" id="MobiDB-lite"/>
    </source>
</evidence>
<feature type="domain" description="EGF-like" evidence="10">
    <location>
        <begin position="217"/>
        <end position="257"/>
    </location>
</feature>
<evidence type="ECO:0000256" key="4">
    <source>
        <dbReference type="ARBA" id="ARBA00022737"/>
    </source>
</evidence>
<protein>
    <submittedName>
        <fullName evidence="12">Epidermal growth factor-like protein 6-like</fullName>
    </submittedName>
</protein>
<dbReference type="PROSITE" id="PS00010">
    <property type="entry name" value="ASX_HYDROXYL"/>
    <property type="match status" value="3"/>
</dbReference>
<dbReference type="PROSITE" id="PS50026">
    <property type="entry name" value="EGF_3"/>
    <property type="match status" value="3"/>
</dbReference>
<dbReference type="SUPFAM" id="SSF57184">
    <property type="entry name" value="Growth factor receptor domain"/>
    <property type="match status" value="2"/>
</dbReference>
<dbReference type="GO" id="GO:0005509">
    <property type="term" value="F:calcium ion binding"/>
    <property type="evidence" value="ECO:0007669"/>
    <property type="project" value="InterPro"/>
</dbReference>
<evidence type="ECO:0000313" key="13">
    <source>
        <dbReference type="Proteomes" id="UP000034805"/>
    </source>
</evidence>
<feature type="signal peptide" evidence="9">
    <location>
        <begin position="1"/>
        <end position="21"/>
    </location>
</feature>
<feature type="domain" description="EGF-like" evidence="10">
    <location>
        <begin position="172"/>
        <end position="210"/>
    </location>
</feature>
<dbReference type="EMBL" id="JARO02006387">
    <property type="protein sequence ID" value="KPP65331.1"/>
    <property type="molecule type" value="Genomic_DNA"/>
</dbReference>
<dbReference type="PANTHER" id="PTHR24050:SF24">
    <property type="entry name" value="EPIDERMAL GROWTH FACTOR-LIKE PROTEIN 6"/>
    <property type="match status" value="1"/>
</dbReference>
<dbReference type="Proteomes" id="UP000034805">
    <property type="component" value="Unassembled WGS sequence"/>
</dbReference>
<name>A0A0P7UTR9_SCLFO</name>
<evidence type="ECO:0000259" key="10">
    <source>
        <dbReference type="PROSITE" id="PS50026"/>
    </source>
</evidence>
<dbReference type="CDD" id="cd06263">
    <property type="entry name" value="MAM"/>
    <property type="match status" value="1"/>
</dbReference>
<dbReference type="SUPFAM" id="SSF49899">
    <property type="entry name" value="Concanavalin A-like lectins/glucanases"/>
    <property type="match status" value="1"/>
</dbReference>
<dbReference type="InterPro" id="IPR000742">
    <property type="entry name" value="EGF"/>
</dbReference>
<dbReference type="PANTHER" id="PTHR24050">
    <property type="entry name" value="PA14 DOMAIN-CONTAINING PROTEIN"/>
    <property type="match status" value="1"/>
</dbReference>
<keyword evidence="3 9" id="KW-0732">Signal</keyword>
<sequence length="543" mass="60679">MLVLTWVGALAFLLQLPANKAELHRHHRQVSPGTQPGVCRYGRMLDCCYGWKRNSRGQCEARCEHGCKHGECVGPNKCKCYPGYTGKSCNQDLNECGLKPRPCQHRCMNTHGSYKCYCLNGYTLTPYGSCSNSRTCSLAHCQYGCEEVHGETRCLCPPAGLRLGPDNKTCVDIDECASGKTLCPFNRRCVNTFSSYYCKCRNGYDLEYINGKYDCADLNECLTGTHRCSQNAECLNSRGSYKCKCKPGFRGNGFHCSDPPVKVTRILGGSKLDREQFKNVIPESGVTAGPRLRQHAFDTKGGAQTEDPGAQGARDILSEQEGEQEEERQQKLENRIQSKEPSPRGDVFSESSFLQLTPKQCFLCETDPEEFESPATEVKAIPITPGLEDFIMDCSFHQGGCEWSQDKEDDFDWNVVYYNNGLEYYMAVSGLLGDSGDLARLKLLLSDRVQRGSFCLTFSYRLKGEEVGTLRALLDDTRYPLWEQSQSLNQDWQTELVTVVWEEKPPHMIIFEVERGSGVGGEIGLDHTVIASGPCRANDPVVL</sequence>
<evidence type="ECO:0000256" key="1">
    <source>
        <dbReference type="ARBA" id="ARBA00009738"/>
    </source>
</evidence>
<dbReference type="PROSITE" id="PS01186">
    <property type="entry name" value="EGF_2"/>
    <property type="match status" value="3"/>
</dbReference>
<feature type="chain" id="PRO_5006143424" evidence="9">
    <location>
        <begin position="22"/>
        <end position="543"/>
    </location>
</feature>
<evidence type="ECO:0000256" key="5">
    <source>
        <dbReference type="ARBA" id="ARBA00022889"/>
    </source>
</evidence>
<dbReference type="Pfam" id="PF07645">
    <property type="entry name" value="EGF_CA"/>
    <property type="match status" value="3"/>
</dbReference>
<dbReference type="STRING" id="113540.ENSSFOP00015000038"/>
<feature type="compositionally biased region" description="Basic and acidic residues" evidence="8">
    <location>
        <begin position="327"/>
        <end position="343"/>
    </location>
</feature>
<evidence type="ECO:0000256" key="2">
    <source>
        <dbReference type="ARBA" id="ARBA00022536"/>
    </source>
</evidence>
<dbReference type="PROSITE" id="PS01187">
    <property type="entry name" value="EGF_CA"/>
    <property type="match status" value="1"/>
</dbReference>
<feature type="domain" description="MAM" evidence="11">
    <location>
        <begin position="392"/>
        <end position="537"/>
    </location>
</feature>
<feature type="region of interest" description="Disordered" evidence="8">
    <location>
        <begin position="318"/>
        <end position="349"/>
    </location>
</feature>
<accession>A0A0P7UTR9</accession>
<dbReference type="InterPro" id="IPR000152">
    <property type="entry name" value="EGF-type_Asp/Asn_hydroxyl_site"/>
</dbReference>
<dbReference type="GO" id="GO:0007155">
    <property type="term" value="P:cell adhesion"/>
    <property type="evidence" value="ECO:0007669"/>
    <property type="project" value="UniProtKB-KW"/>
</dbReference>
<dbReference type="Gene3D" id="2.60.120.200">
    <property type="match status" value="1"/>
</dbReference>
<dbReference type="PROSITE" id="PS00022">
    <property type="entry name" value="EGF_1"/>
    <property type="match status" value="1"/>
</dbReference>
<organism evidence="12 13">
    <name type="scientific">Scleropages formosus</name>
    <name type="common">Asian bonytongue</name>
    <name type="synonym">Osteoglossum formosum</name>
    <dbReference type="NCBI Taxonomy" id="113540"/>
    <lineage>
        <taxon>Eukaryota</taxon>
        <taxon>Metazoa</taxon>
        <taxon>Chordata</taxon>
        <taxon>Craniata</taxon>
        <taxon>Vertebrata</taxon>
        <taxon>Euteleostomi</taxon>
        <taxon>Actinopterygii</taxon>
        <taxon>Neopterygii</taxon>
        <taxon>Teleostei</taxon>
        <taxon>Osteoglossocephala</taxon>
        <taxon>Osteoglossomorpha</taxon>
        <taxon>Osteoglossiformes</taxon>
        <taxon>Osteoglossidae</taxon>
        <taxon>Scleropages</taxon>
    </lineage>
</organism>
<dbReference type="PROSITE" id="PS50060">
    <property type="entry name" value="MAM_2"/>
    <property type="match status" value="1"/>
</dbReference>
<dbReference type="InterPro" id="IPR009030">
    <property type="entry name" value="Growth_fac_rcpt_cys_sf"/>
</dbReference>
<dbReference type="FunFam" id="2.10.25.10:FF:000038">
    <property type="entry name" value="Fibrillin 2"/>
    <property type="match status" value="1"/>
</dbReference>
<dbReference type="InterPro" id="IPR013320">
    <property type="entry name" value="ConA-like_dom_sf"/>
</dbReference>
<dbReference type="Gene3D" id="2.10.25.10">
    <property type="entry name" value="Laminin"/>
    <property type="match status" value="5"/>
</dbReference>
<dbReference type="InterPro" id="IPR000998">
    <property type="entry name" value="MAM_dom"/>
</dbReference>
<gene>
    <name evidence="12" type="ORF">Z043_116263</name>
</gene>
<dbReference type="GO" id="GO:0016020">
    <property type="term" value="C:membrane"/>
    <property type="evidence" value="ECO:0007669"/>
    <property type="project" value="InterPro"/>
</dbReference>
<reference evidence="12 13" key="1">
    <citation type="submission" date="2015-08" db="EMBL/GenBank/DDBJ databases">
        <title>The genome of the Asian arowana (Scleropages formosus).</title>
        <authorList>
            <person name="Tan M.H."/>
            <person name="Gan H.M."/>
            <person name="Croft L.J."/>
            <person name="Austin C.M."/>
        </authorList>
    </citation>
    <scope>NUCLEOTIDE SEQUENCE [LARGE SCALE GENOMIC DNA]</scope>
    <source>
        <strain evidence="12">Aro1</strain>
    </source>
</reference>
<comment type="similarity">
    <text evidence="1">Belongs to the nephronectin family.</text>
</comment>
<dbReference type="CDD" id="cd00054">
    <property type="entry name" value="EGF_CA"/>
    <property type="match status" value="3"/>
</dbReference>
<evidence type="ECO:0000313" key="12">
    <source>
        <dbReference type="EMBL" id="KPP65331.1"/>
    </source>
</evidence>
<dbReference type="Pfam" id="PF00629">
    <property type="entry name" value="MAM"/>
    <property type="match status" value="1"/>
</dbReference>
<comment type="caution">
    <text evidence="12">The sequence shown here is derived from an EMBL/GenBank/DDBJ whole genome shotgun (WGS) entry which is preliminary data.</text>
</comment>
<dbReference type="InterPro" id="IPR049883">
    <property type="entry name" value="NOTCH1_EGF-like"/>
</dbReference>
<evidence type="ECO:0000256" key="7">
    <source>
        <dbReference type="PROSITE-ProRule" id="PRU00076"/>
    </source>
</evidence>
<evidence type="ECO:0000259" key="11">
    <source>
        <dbReference type="PROSITE" id="PS50060"/>
    </source>
</evidence>
<dbReference type="GO" id="GO:0030855">
    <property type="term" value="P:epithelial cell differentiation"/>
    <property type="evidence" value="ECO:0007669"/>
    <property type="project" value="UniProtKB-ARBA"/>
</dbReference>
<feature type="domain" description="EGF-like" evidence="10">
    <location>
        <begin position="92"/>
        <end position="131"/>
    </location>
</feature>
<dbReference type="InterPro" id="IPR052235">
    <property type="entry name" value="Nephronectin_domain"/>
</dbReference>
<dbReference type="AlphaFoldDB" id="A0A0P7UTR9"/>
<keyword evidence="6" id="KW-1015">Disulfide bond</keyword>
<dbReference type="SMART" id="SM00181">
    <property type="entry name" value="EGF"/>
    <property type="match status" value="5"/>
</dbReference>
<comment type="caution">
    <text evidence="7">Lacks conserved residue(s) required for the propagation of feature annotation.</text>
</comment>
<dbReference type="FunFam" id="2.10.25.10:FF:000049">
    <property type="entry name" value="Fibrillin 2"/>
    <property type="match status" value="1"/>
</dbReference>
<dbReference type="InterPro" id="IPR001881">
    <property type="entry name" value="EGF-like_Ca-bd_dom"/>
</dbReference>
<evidence type="ECO:0000256" key="9">
    <source>
        <dbReference type="SAM" id="SignalP"/>
    </source>
</evidence>
<dbReference type="SMART" id="SM00137">
    <property type="entry name" value="MAM"/>
    <property type="match status" value="1"/>
</dbReference>
<keyword evidence="5" id="KW-0130">Cell adhesion</keyword>
<dbReference type="InterPro" id="IPR018097">
    <property type="entry name" value="EGF_Ca-bd_CS"/>
</dbReference>
<dbReference type="GO" id="GO:0005576">
    <property type="term" value="C:extracellular region"/>
    <property type="evidence" value="ECO:0007669"/>
    <property type="project" value="UniProtKB-SubCell"/>
</dbReference>
<evidence type="ECO:0000256" key="3">
    <source>
        <dbReference type="ARBA" id="ARBA00022729"/>
    </source>
</evidence>
<keyword evidence="4" id="KW-0677">Repeat</keyword>
<dbReference type="SMART" id="SM00179">
    <property type="entry name" value="EGF_CA"/>
    <property type="match status" value="3"/>
</dbReference>
<evidence type="ECO:0000256" key="6">
    <source>
        <dbReference type="ARBA" id="ARBA00023157"/>
    </source>
</evidence>